<dbReference type="GO" id="GO:0000070">
    <property type="term" value="P:mitotic sister chromatid segregation"/>
    <property type="evidence" value="ECO:0007669"/>
    <property type="project" value="TreeGrafter"/>
</dbReference>
<evidence type="ECO:0000313" key="7">
    <source>
        <dbReference type="Ensembl" id="ENSEBUP00000011041.1"/>
    </source>
</evidence>
<dbReference type="OMA" id="RVFKNYY"/>
<dbReference type="Proteomes" id="UP000694388">
    <property type="component" value="Unplaced"/>
</dbReference>
<accession>A0A8C4Q727</accession>
<comment type="similarity">
    <text evidence="3">Belongs to the CENP-I/CTF3 family.</text>
</comment>
<dbReference type="Ensembl" id="ENSEBUT00000011601.1">
    <property type="protein sequence ID" value="ENSEBUP00000011041.1"/>
    <property type="gene ID" value="ENSEBUG00000007091.1"/>
</dbReference>
<evidence type="ECO:0000256" key="6">
    <source>
        <dbReference type="ARBA" id="ARBA00023328"/>
    </source>
</evidence>
<dbReference type="GeneTree" id="ENSGT00390000013235"/>
<dbReference type="GO" id="GO:0005634">
    <property type="term" value="C:nucleus"/>
    <property type="evidence" value="ECO:0007669"/>
    <property type="project" value="UniProtKB-SubCell"/>
</dbReference>
<evidence type="ECO:0000256" key="3">
    <source>
        <dbReference type="ARBA" id="ARBA00005470"/>
    </source>
</evidence>
<evidence type="ECO:0000256" key="2">
    <source>
        <dbReference type="ARBA" id="ARBA00004584"/>
    </source>
</evidence>
<dbReference type="InterPro" id="IPR012485">
    <property type="entry name" value="CENP-I"/>
</dbReference>
<keyword evidence="6" id="KW-0137">Centromere</keyword>
<dbReference type="GO" id="GO:0034080">
    <property type="term" value="P:CENP-A containing chromatin assembly"/>
    <property type="evidence" value="ECO:0007669"/>
    <property type="project" value="TreeGrafter"/>
</dbReference>
<proteinExistence type="inferred from homology"/>
<name>A0A8C4Q727_EPTBU</name>
<dbReference type="GO" id="GO:0000939">
    <property type="term" value="C:inner kinetochore"/>
    <property type="evidence" value="ECO:0007669"/>
    <property type="project" value="TreeGrafter"/>
</dbReference>
<dbReference type="CDD" id="cd22647">
    <property type="entry name" value="CTF3_NTD_HEAT"/>
    <property type="match status" value="1"/>
</dbReference>
<dbReference type="PANTHER" id="PTHR48208:SF2">
    <property type="entry name" value="CENTROMERE PROTEIN I"/>
    <property type="match status" value="1"/>
</dbReference>
<evidence type="ECO:0000256" key="5">
    <source>
        <dbReference type="ARBA" id="ARBA00023242"/>
    </source>
</evidence>
<dbReference type="PANTHER" id="PTHR48208">
    <property type="entry name" value="CENTROMERE PROTEIN I"/>
    <property type="match status" value="1"/>
</dbReference>
<reference evidence="7" key="1">
    <citation type="submission" date="2025-08" db="UniProtKB">
        <authorList>
            <consortium name="Ensembl"/>
        </authorList>
    </citation>
    <scope>IDENTIFICATION</scope>
</reference>
<keyword evidence="4" id="KW-0158">Chromosome</keyword>
<sequence>MPVLHQRQGVRGVSHIAIACGLSSKLFLNNFIGVLKPLGKRSASCLVMEHTLTSSEALDFFLHYKIGEQKQRTSNRVAISRSIRILETTSRRHGLEPSVLEDLLRVVVKDTFTCQMRHRLVKCLIPTSVVSRNAPVIAVASLCTETLPPTLQVLLVQWLILVFDLVDNKSDFHCLYEMIFYLVQFDNLSPYVCHLLYLLTRRKDVKRFRVQKLLRIMSAQGSNPQLHLQGLLSLYKTYRPEYVSLSVPSDVRRYFPSVNRAWAQLINLIQVKHSVKCGIQRQVAPQGAGVLEKRLSRKRERDLAPVAYSQGLSTGPPARESSSGLHLDDVWELLGSPDDVDMTDGLSSLFGSPFTLCRLSCSMDDVKRMRIDYSVDHVLQHEFWNDVTTPRTLRVQEEFLDGVVRAQDILKECLPGIEHFLSRWLHVWDGETLRLQTLNLLAQVPLCESSELKRKFLRPLSLLMMTSSIHLKCAVLKSLQQLLLNWQTRDLPKLQTQLMSPDNLDDQGGVEARDAVVAVISFVDEISNVVLQQEGYSALLIHVLLSFYQTAGELWPRLLDNIMIMPDCMIYPSFLTYDPSCLNRLCQILCSYRDNIIAAKSDAALQSRHAPGKLSMALHTHNTVVQRMMGCIWKGLAFHGNQGLGCFVDSSLQSTSSFCLYLTCHPALLGFAIGYVDATFGRSENLFKDLERIKGPEIERFLQYLDEQGVASLPLLLQKTIRKSKSSRRPVNPLGSHCDSG</sequence>
<dbReference type="Pfam" id="PF07778">
    <property type="entry name" value="CENP-I"/>
    <property type="match status" value="1"/>
</dbReference>
<organism evidence="7 8">
    <name type="scientific">Eptatretus burgeri</name>
    <name type="common">Inshore hagfish</name>
    <dbReference type="NCBI Taxonomy" id="7764"/>
    <lineage>
        <taxon>Eukaryota</taxon>
        <taxon>Metazoa</taxon>
        <taxon>Chordata</taxon>
        <taxon>Craniata</taxon>
        <taxon>Vertebrata</taxon>
        <taxon>Cyclostomata</taxon>
        <taxon>Myxini</taxon>
        <taxon>Myxiniformes</taxon>
        <taxon>Myxinidae</taxon>
        <taxon>Eptatretinae</taxon>
        <taxon>Eptatretus</taxon>
    </lineage>
</organism>
<protein>
    <submittedName>
        <fullName evidence="7">Centromere protein I</fullName>
    </submittedName>
</protein>
<evidence type="ECO:0000313" key="8">
    <source>
        <dbReference type="Proteomes" id="UP000694388"/>
    </source>
</evidence>
<evidence type="ECO:0000256" key="4">
    <source>
        <dbReference type="ARBA" id="ARBA00022454"/>
    </source>
</evidence>
<keyword evidence="5" id="KW-0539">Nucleus</keyword>
<keyword evidence="8" id="KW-1185">Reference proteome</keyword>
<evidence type="ECO:0000256" key="1">
    <source>
        <dbReference type="ARBA" id="ARBA00004123"/>
    </source>
</evidence>
<comment type="subcellular location">
    <subcellularLocation>
        <location evidence="2">Chromosome</location>
        <location evidence="2">Centromere</location>
    </subcellularLocation>
    <subcellularLocation>
        <location evidence="1">Nucleus</location>
    </subcellularLocation>
</comment>
<reference evidence="7" key="2">
    <citation type="submission" date="2025-09" db="UniProtKB">
        <authorList>
            <consortium name="Ensembl"/>
        </authorList>
    </citation>
    <scope>IDENTIFICATION</scope>
</reference>
<dbReference type="AlphaFoldDB" id="A0A8C4Q727"/>